<protein>
    <submittedName>
        <fullName evidence="1">Uncharacterized protein</fullName>
    </submittedName>
</protein>
<evidence type="ECO:0000313" key="2">
    <source>
        <dbReference type="Proteomes" id="UP001049200"/>
    </source>
</evidence>
<evidence type="ECO:0000313" key="1">
    <source>
        <dbReference type="EMBL" id="MBV4524331.1"/>
    </source>
</evidence>
<name>A0ABS6R0K0_9PSED</name>
<proteinExistence type="predicted"/>
<comment type="caution">
    <text evidence="1">The sequence shown here is derived from an EMBL/GenBank/DDBJ whole genome shotgun (WGS) entry which is preliminary data.</text>
</comment>
<keyword evidence="2" id="KW-1185">Reference proteome</keyword>
<dbReference type="RefSeq" id="WP_217873534.1">
    <property type="nucleotide sequence ID" value="NZ_JAHSTU010000014.1"/>
</dbReference>
<gene>
    <name evidence="1" type="ORF">KVG88_30115</name>
</gene>
<sequence>MTEHVKAFSNSDRPGEIIKACVERLFTDVVKDVFSPHGTFSSSVRDEIAKALPSNISNLINLPRYNDLIITALKARWMDAGVTGDMLRRAEQAIDEVLHDDVIPEFISLNQLLEAFVDVHQEKASEKGWHVPHITINEAGGARVRYVHVLFDAEPEISYRDRNKLRERTRSETDYANRLSVRITGHTDKGHEYGEVYGAQLDGQPIGRHFNMTSKWQRQIAALYFGGAKLIVDCREEDFTYHLD</sequence>
<organism evidence="1 2">
    <name type="scientific">Pseudomonas azerbaijanoccidentalis</name>
    <dbReference type="NCBI Taxonomy" id="2842347"/>
    <lineage>
        <taxon>Bacteria</taxon>
        <taxon>Pseudomonadati</taxon>
        <taxon>Pseudomonadota</taxon>
        <taxon>Gammaproteobacteria</taxon>
        <taxon>Pseudomonadales</taxon>
        <taxon>Pseudomonadaceae</taxon>
        <taxon>Pseudomonas</taxon>
    </lineage>
</organism>
<dbReference type="EMBL" id="JAHSTU010000014">
    <property type="protein sequence ID" value="MBV4524331.1"/>
    <property type="molecule type" value="Genomic_DNA"/>
</dbReference>
<dbReference type="Proteomes" id="UP001049200">
    <property type="component" value="Unassembled WGS sequence"/>
</dbReference>
<reference evidence="1" key="1">
    <citation type="submission" date="2021-06" db="EMBL/GenBank/DDBJ databases">
        <title>Updating the genus Pseudomonas: Description of 43 new species and partition of the Pseudomonas putida group.</title>
        <authorList>
            <person name="Girard L."/>
            <person name="Lood C."/>
            <person name="Vandamme P."/>
            <person name="Rokni-Zadeh H."/>
            <person name="Van Noort V."/>
            <person name="Hofte M."/>
            <person name="Lavigne R."/>
            <person name="De Mot R."/>
        </authorList>
    </citation>
    <scope>NUCLEOTIDE SEQUENCE</scope>
    <source>
        <strain evidence="1">SWRI74</strain>
    </source>
</reference>
<accession>A0ABS6R0K0</accession>